<evidence type="ECO:0000259" key="3">
    <source>
        <dbReference type="Pfam" id="PF13511"/>
    </source>
</evidence>
<sequence>MIRAVLLIACSVLAIHADAQQLYRWVDADGKVHFGDRPPAAAKAEPLDGKLKPVNGAEPTRRQDFPDTSRSREIEREYAARKESQQSRSLQQQQIACQRARRQLQILQGRVYFVDENGQESTISERQRQQEAQKLEAEIRRYCG</sequence>
<evidence type="ECO:0000313" key="5">
    <source>
        <dbReference type="Proteomes" id="UP000306791"/>
    </source>
</evidence>
<evidence type="ECO:0000313" key="4">
    <source>
        <dbReference type="EMBL" id="TLM79111.1"/>
    </source>
</evidence>
<dbReference type="RefSeq" id="WP_138234284.1">
    <property type="nucleotide sequence ID" value="NZ_CP185860.1"/>
</dbReference>
<keyword evidence="5" id="KW-1185">Reference proteome</keyword>
<proteinExistence type="predicted"/>
<evidence type="ECO:0000256" key="2">
    <source>
        <dbReference type="SAM" id="SignalP"/>
    </source>
</evidence>
<dbReference type="InterPro" id="IPR025392">
    <property type="entry name" value="DUF4124"/>
</dbReference>
<feature type="chain" id="PRO_5047350328" evidence="2">
    <location>
        <begin position="20"/>
        <end position="144"/>
    </location>
</feature>
<dbReference type="EMBL" id="VANI01000004">
    <property type="protein sequence ID" value="TLM79111.1"/>
    <property type="molecule type" value="Genomic_DNA"/>
</dbReference>
<feature type="domain" description="DUF4124" evidence="3">
    <location>
        <begin position="11"/>
        <end position="58"/>
    </location>
</feature>
<organism evidence="4 5">
    <name type="scientific">Microbulbifer harenosus</name>
    <dbReference type="NCBI Taxonomy" id="2576840"/>
    <lineage>
        <taxon>Bacteria</taxon>
        <taxon>Pseudomonadati</taxon>
        <taxon>Pseudomonadota</taxon>
        <taxon>Gammaproteobacteria</taxon>
        <taxon>Cellvibrionales</taxon>
        <taxon>Microbulbiferaceae</taxon>
        <taxon>Microbulbifer</taxon>
    </lineage>
</organism>
<feature type="compositionally biased region" description="Basic and acidic residues" evidence="1">
    <location>
        <begin position="59"/>
        <end position="72"/>
    </location>
</feature>
<accession>A0ABY2UNH0</accession>
<keyword evidence="2" id="KW-0732">Signal</keyword>
<dbReference type="Proteomes" id="UP000306791">
    <property type="component" value="Unassembled WGS sequence"/>
</dbReference>
<protein>
    <submittedName>
        <fullName evidence="4">DUF4124 domain-containing protein</fullName>
    </submittedName>
</protein>
<feature type="signal peptide" evidence="2">
    <location>
        <begin position="1"/>
        <end position="19"/>
    </location>
</feature>
<reference evidence="4 5" key="1">
    <citation type="submission" date="2019-05" db="EMBL/GenBank/DDBJ databases">
        <title>Microbulbifer harenosus sp. nov., an alginate-degrading bacterium isolated from coastal sand.</title>
        <authorList>
            <person name="Huang H."/>
            <person name="Mo K."/>
            <person name="Bao S."/>
        </authorList>
    </citation>
    <scope>NUCLEOTIDE SEQUENCE [LARGE SCALE GENOMIC DNA]</scope>
    <source>
        <strain evidence="4 5">HB161719</strain>
    </source>
</reference>
<comment type="caution">
    <text evidence="4">The sequence shown here is derived from an EMBL/GenBank/DDBJ whole genome shotgun (WGS) entry which is preliminary data.</text>
</comment>
<dbReference type="Pfam" id="PF13511">
    <property type="entry name" value="DUF4124"/>
    <property type="match status" value="1"/>
</dbReference>
<name>A0ABY2UNH0_9GAMM</name>
<gene>
    <name evidence="4" type="ORF">FDY93_03105</name>
</gene>
<feature type="region of interest" description="Disordered" evidence="1">
    <location>
        <begin position="37"/>
        <end position="72"/>
    </location>
</feature>
<evidence type="ECO:0000256" key="1">
    <source>
        <dbReference type="SAM" id="MobiDB-lite"/>
    </source>
</evidence>